<evidence type="ECO:0000313" key="2">
    <source>
        <dbReference type="Proteomes" id="UP001054945"/>
    </source>
</evidence>
<dbReference type="AlphaFoldDB" id="A0AAV4XC14"/>
<sequence>MRRRSEKAYFVSFQPLFIRKSLKTRLKRKYPRIFPSGILRNIRYPLIEELPGILRSSIKEHFEDINSGCLSSQSMD</sequence>
<evidence type="ECO:0000313" key="1">
    <source>
        <dbReference type="EMBL" id="GIY92722.1"/>
    </source>
</evidence>
<name>A0AAV4XC14_CAEEX</name>
<proteinExistence type="predicted"/>
<comment type="caution">
    <text evidence="1">The sequence shown here is derived from an EMBL/GenBank/DDBJ whole genome shotgun (WGS) entry which is preliminary data.</text>
</comment>
<accession>A0AAV4XC14</accession>
<reference evidence="1 2" key="1">
    <citation type="submission" date="2021-06" db="EMBL/GenBank/DDBJ databases">
        <title>Caerostris extrusa draft genome.</title>
        <authorList>
            <person name="Kono N."/>
            <person name="Arakawa K."/>
        </authorList>
    </citation>
    <scope>NUCLEOTIDE SEQUENCE [LARGE SCALE GENOMIC DNA]</scope>
</reference>
<dbReference type="Proteomes" id="UP001054945">
    <property type="component" value="Unassembled WGS sequence"/>
</dbReference>
<keyword evidence="2" id="KW-1185">Reference proteome</keyword>
<gene>
    <name evidence="1" type="ORF">CEXT_151591</name>
</gene>
<evidence type="ECO:0008006" key="3">
    <source>
        <dbReference type="Google" id="ProtNLM"/>
    </source>
</evidence>
<organism evidence="1 2">
    <name type="scientific">Caerostris extrusa</name>
    <name type="common">Bark spider</name>
    <name type="synonym">Caerostris bankana</name>
    <dbReference type="NCBI Taxonomy" id="172846"/>
    <lineage>
        <taxon>Eukaryota</taxon>
        <taxon>Metazoa</taxon>
        <taxon>Ecdysozoa</taxon>
        <taxon>Arthropoda</taxon>
        <taxon>Chelicerata</taxon>
        <taxon>Arachnida</taxon>
        <taxon>Araneae</taxon>
        <taxon>Araneomorphae</taxon>
        <taxon>Entelegynae</taxon>
        <taxon>Araneoidea</taxon>
        <taxon>Araneidae</taxon>
        <taxon>Caerostris</taxon>
    </lineage>
</organism>
<dbReference type="EMBL" id="BPLR01000187">
    <property type="protein sequence ID" value="GIY92722.1"/>
    <property type="molecule type" value="Genomic_DNA"/>
</dbReference>
<protein>
    <recommendedName>
        <fullName evidence="3">Maturase K</fullName>
    </recommendedName>
</protein>